<dbReference type="EMBL" id="NESQ01000069">
    <property type="protein sequence ID" value="PUU80232.1"/>
    <property type="molecule type" value="Genomic_DNA"/>
</dbReference>
<dbReference type="AlphaFoldDB" id="A0A2T6ZXK5"/>
<dbReference type="Proteomes" id="UP000244722">
    <property type="component" value="Unassembled WGS sequence"/>
</dbReference>
<name>A0A2T6ZXK5_TUBBO</name>
<proteinExistence type="predicted"/>
<evidence type="ECO:0000313" key="1">
    <source>
        <dbReference type="EMBL" id="PUU80232.1"/>
    </source>
</evidence>
<reference evidence="1 2" key="1">
    <citation type="submission" date="2017-04" db="EMBL/GenBank/DDBJ databases">
        <title>Draft genome sequence of Tuber borchii Vittad., a whitish edible truffle.</title>
        <authorList>
            <consortium name="DOE Joint Genome Institute"/>
            <person name="Murat C."/>
            <person name="Kuo A."/>
            <person name="Barry K.W."/>
            <person name="Clum A."/>
            <person name="Dockter R.B."/>
            <person name="Fauchery L."/>
            <person name="Iotti M."/>
            <person name="Kohler A."/>
            <person name="Labutti K."/>
            <person name="Lindquist E.A."/>
            <person name="Lipzen A."/>
            <person name="Ohm R.A."/>
            <person name="Wang M."/>
            <person name="Grigoriev I.V."/>
            <person name="Zambonelli A."/>
            <person name="Martin F.M."/>
        </authorList>
    </citation>
    <scope>NUCLEOTIDE SEQUENCE [LARGE SCALE GENOMIC DNA]</scope>
    <source>
        <strain evidence="1 2">Tbo3840</strain>
    </source>
</reference>
<accession>A0A2T6ZXK5</accession>
<comment type="caution">
    <text evidence="1">The sequence shown here is derived from an EMBL/GenBank/DDBJ whole genome shotgun (WGS) entry which is preliminary data.</text>
</comment>
<protein>
    <submittedName>
        <fullName evidence="1">Uncharacterized protein</fullName>
    </submittedName>
</protein>
<organism evidence="1 2">
    <name type="scientific">Tuber borchii</name>
    <name type="common">White truffle</name>
    <dbReference type="NCBI Taxonomy" id="42251"/>
    <lineage>
        <taxon>Eukaryota</taxon>
        <taxon>Fungi</taxon>
        <taxon>Dikarya</taxon>
        <taxon>Ascomycota</taxon>
        <taxon>Pezizomycotina</taxon>
        <taxon>Pezizomycetes</taxon>
        <taxon>Pezizales</taxon>
        <taxon>Tuberaceae</taxon>
        <taxon>Tuber</taxon>
    </lineage>
</organism>
<dbReference type="OrthoDB" id="5380457at2759"/>
<sequence length="195" mass="22761">MATRRRDHFTSIHFTHYPPLIVTHDRLDPSPFPILEVELDHYYTLTRKAFTPLLKHMTMPAHVTEILASFSPPDTGAPVHQHRTMTLLITKMTTLFPELIFPQISYLINVTRELTDEGVKRRNKWIRGKVTKDLGKTRKRLEGLRDVIVHRIVGSERAERHRELLMMDWVLGNLLELRVGKSIAALEERLVTERD</sequence>
<keyword evidence="2" id="KW-1185">Reference proteome</keyword>
<evidence type="ECO:0000313" key="2">
    <source>
        <dbReference type="Proteomes" id="UP000244722"/>
    </source>
</evidence>
<gene>
    <name evidence="1" type="ORF">B9Z19DRAFT_1079783</name>
</gene>